<keyword evidence="7" id="KW-1185">Reference proteome</keyword>
<dbReference type="EMBL" id="CAJNOQ010007391">
    <property type="protein sequence ID" value="CAF1167184.1"/>
    <property type="molecule type" value="Genomic_DNA"/>
</dbReference>
<evidence type="ECO:0000256" key="1">
    <source>
        <dbReference type="SAM" id="MobiDB-lite"/>
    </source>
</evidence>
<dbReference type="Proteomes" id="UP000663829">
    <property type="component" value="Unassembled WGS sequence"/>
</dbReference>
<accession>A0A814TYM3</accession>
<dbReference type="PANTHER" id="PTHR14499">
    <property type="entry name" value="POTASSIUM CHANNEL TETRAMERIZATION DOMAIN-CONTAINING"/>
    <property type="match status" value="1"/>
</dbReference>
<dbReference type="Gene3D" id="2.60.120.920">
    <property type="match status" value="1"/>
</dbReference>
<sequence length="349" mass="40924">MANSKHTTPRELSTYTRHSDRSKTNEHKTRQQDSELKEHQDKEKEKDDDQHQFDIENFQMKRFISPSEDMVYLNVGGEQFVTLKSTLTYIPNTVLTLLCSPQWEEKIPKDKHGHIFLDCDPISFKHLLSQLREWSCSHKSKNHKKVFDSPLNDPKGFRNLCRQLGFDQKYVDGIYRQDRFNKVCGNAILEDNGLIATQIINYHHYCEIRGTNVYSTGIHRLQLKIERRRRSRALNNGNDWIFIGIIWSSTPMQERSFDSPTAYGWAGQKQVYLKGNVANIEGYGGWDSDLCENDTVELIMNCNEKKIQLFNQRTNKLYEILIDIVTGCPFPWQLHVNLYYPDDLLRILT</sequence>
<organism evidence="3 7">
    <name type="scientific">Didymodactylos carnosus</name>
    <dbReference type="NCBI Taxonomy" id="1234261"/>
    <lineage>
        <taxon>Eukaryota</taxon>
        <taxon>Metazoa</taxon>
        <taxon>Spiralia</taxon>
        <taxon>Gnathifera</taxon>
        <taxon>Rotifera</taxon>
        <taxon>Eurotatoria</taxon>
        <taxon>Bdelloidea</taxon>
        <taxon>Philodinida</taxon>
        <taxon>Philodinidae</taxon>
        <taxon>Didymodactylos</taxon>
    </lineage>
</organism>
<feature type="domain" description="Potassium channel tetramerisation-type BTB" evidence="2">
    <location>
        <begin position="71"/>
        <end position="135"/>
    </location>
</feature>
<dbReference type="SUPFAM" id="SSF54695">
    <property type="entry name" value="POZ domain"/>
    <property type="match status" value="1"/>
</dbReference>
<dbReference type="GO" id="GO:0051260">
    <property type="term" value="P:protein homooligomerization"/>
    <property type="evidence" value="ECO:0007669"/>
    <property type="project" value="InterPro"/>
</dbReference>
<dbReference type="OrthoDB" id="2414723at2759"/>
<dbReference type="Pfam" id="PF02214">
    <property type="entry name" value="BTB_2"/>
    <property type="match status" value="1"/>
</dbReference>
<dbReference type="Proteomes" id="UP000682733">
    <property type="component" value="Unassembled WGS sequence"/>
</dbReference>
<evidence type="ECO:0000313" key="7">
    <source>
        <dbReference type="Proteomes" id="UP000663829"/>
    </source>
</evidence>
<evidence type="ECO:0000313" key="5">
    <source>
        <dbReference type="EMBL" id="CAF3930746.1"/>
    </source>
</evidence>
<feature type="compositionally biased region" description="Polar residues" evidence="1">
    <location>
        <begin position="1"/>
        <end position="16"/>
    </location>
</feature>
<dbReference type="AlphaFoldDB" id="A0A814TYM3"/>
<dbReference type="InterPro" id="IPR043136">
    <property type="entry name" value="B30.2/SPRY_sf"/>
</dbReference>
<gene>
    <name evidence="3" type="ORF">GPM918_LOCUS21986</name>
    <name evidence="4" type="ORF">OVA965_LOCUS27689</name>
    <name evidence="5" type="ORF">SRO942_LOCUS21982</name>
    <name evidence="6" type="ORF">TMI583_LOCUS28437</name>
</gene>
<dbReference type="EMBL" id="CAJOBA010039990">
    <property type="protein sequence ID" value="CAF4086978.1"/>
    <property type="molecule type" value="Genomic_DNA"/>
</dbReference>
<feature type="region of interest" description="Disordered" evidence="1">
    <location>
        <begin position="1"/>
        <end position="52"/>
    </location>
</feature>
<dbReference type="Proteomes" id="UP000681722">
    <property type="component" value="Unassembled WGS sequence"/>
</dbReference>
<evidence type="ECO:0000313" key="6">
    <source>
        <dbReference type="EMBL" id="CAF4086978.1"/>
    </source>
</evidence>
<proteinExistence type="predicted"/>
<feature type="compositionally biased region" description="Basic and acidic residues" evidence="1">
    <location>
        <begin position="17"/>
        <end position="52"/>
    </location>
</feature>
<evidence type="ECO:0000313" key="3">
    <source>
        <dbReference type="EMBL" id="CAF1167184.1"/>
    </source>
</evidence>
<comment type="caution">
    <text evidence="3">The sequence shown here is derived from an EMBL/GenBank/DDBJ whole genome shotgun (WGS) entry which is preliminary data.</text>
</comment>
<protein>
    <recommendedName>
        <fullName evidence="2">Potassium channel tetramerisation-type BTB domain-containing protein</fullName>
    </recommendedName>
</protein>
<dbReference type="InterPro" id="IPR003131">
    <property type="entry name" value="T1-type_BTB"/>
</dbReference>
<dbReference type="InterPro" id="IPR011333">
    <property type="entry name" value="SKP1/BTB/POZ_sf"/>
</dbReference>
<dbReference type="Proteomes" id="UP000677228">
    <property type="component" value="Unassembled WGS sequence"/>
</dbReference>
<dbReference type="EMBL" id="CAJNOK010018426">
    <property type="protein sequence ID" value="CAF1282177.1"/>
    <property type="molecule type" value="Genomic_DNA"/>
</dbReference>
<evidence type="ECO:0000313" key="4">
    <source>
        <dbReference type="EMBL" id="CAF1282177.1"/>
    </source>
</evidence>
<name>A0A814TYM3_9BILA</name>
<dbReference type="EMBL" id="CAJOBC010007390">
    <property type="protein sequence ID" value="CAF3930746.1"/>
    <property type="molecule type" value="Genomic_DNA"/>
</dbReference>
<evidence type="ECO:0000259" key="2">
    <source>
        <dbReference type="Pfam" id="PF02214"/>
    </source>
</evidence>
<reference evidence="3" key="1">
    <citation type="submission" date="2021-02" db="EMBL/GenBank/DDBJ databases">
        <authorList>
            <person name="Nowell W R."/>
        </authorList>
    </citation>
    <scope>NUCLEOTIDE SEQUENCE</scope>
</reference>
<dbReference type="PANTHER" id="PTHR14499:SF136">
    <property type="entry name" value="GH08630P"/>
    <property type="match status" value="1"/>
</dbReference>
<dbReference type="Gene3D" id="3.30.710.10">
    <property type="entry name" value="Potassium Channel Kv1.1, Chain A"/>
    <property type="match status" value="1"/>
</dbReference>